<dbReference type="GO" id="GO:0006412">
    <property type="term" value="P:translation"/>
    <property type="evidence" value="ECO:0007669"/>
    <property type="project" value="UniProtKB-UniRule"/>
</dbReference>
<dbReference type="Gene3D" id="1.20.58.110">
    <property type="entry name" value="Ribosomal protein S20"/>
    <property type="match status" value="1"/>
</dbReference>
<evidence type="ECO:0000256" key="1">
    <source>
        <dbReference type="ARBA" id="ARBA00007634"/>
    </source>
</evidence>
<evidence type="ECO:0000256" key="7">
    <source>
        <dbReference type="HAMAP-Rule" id="MF_00500"/>
    </source>
</evidence>
<dbReference type="Proteomes" id="UP000176406">
    <property type="component" value="Unassembled WGS sequence"/>
</dbReference>
<evidence type="ECO:0000256" key="3">
    <source>
        <dbReference type="ARBA" id="ARBA00022884"/>
    </source>
</evidence>
<dbReference type="InterPro" id="IPR036510">
    <property type="entry name" value="Ribosomal_bS20_sf"/>
</dbReference>
<dbReference type="InterPro" id="IPR002583">
    <property type="entry name" value="Ribosomal_bS20"/>
</dbReference>
<dbReference type="GO" id="GO:0003735">
    <property type="term" value="F:structural constituent of ribosome"/>
    <property type="evidence" value="ECO:0007669"/>
    <property type="project" value="InterPro"/>
</dbReference>
<dbReference type="NCBIfam" id="TIGR00029">
    <property type="entry name" value="S20"/>
    <property type="match status" value="1"/>
</dbReference>
<comment type="caution">
    <text evidence="8">The sequence shown here is derived from an EMBL/GenBank/DDBJ whole genome shotgun (WGS) entry which is preliminary data.</text>
</comment>
<evidence type="ECO:0000256" key="2">
    <source>
        <dbReference type="ARBA" id="ARBA00022730"/>
    </source>
</evidence>
<evidence type="ECO:0000313" key="9">
    <source>
        <dbReference type="Proteomes" id="UP000176406"/>
    </source>
</evidence>
<accession>A0A1G2E935</accession>
<keyword evidence="4 7" id="KW-0689">Ribosomal protein</keyword>
<organism evidence="8 9">
    <name type="scientific">Candidatus Nealsonbacteria bacterium RIFCSPLOWO2_01_FULL_41_9</name>
    <dbReference type="NCBI Taxonomy" id="1801671"/>
    <lineage>
        <taxon>Bacteria</taxon>
        <taxon>Candidatus Nealsoniibacteriota</taxon>
    </lineage>
</organism>
<keyword evidence="5 7" id="KW-0687">Ribonucleoprotein</keyword>
<comment type="function">
    <text evidence="7">Binds directly to 16S ribosomal RNA.</text>
</comment>
<dbReference type="Pfam" id="PF01649">
    <property type="entry name" value="Ribosomal_S20p"/>
    <property type="match status" value="1"/>
</dbReference>
<sequence>MAITRSAKKALRQAKRREAQNSIYRNKIKKLLKEVKGFISAKKPDEAKKILPQVFKILDKGAKVGIIKKNNADRKKSRLAKALAKSLK</sequence>
<keyword evidence="2 7" id="KW-0699">rRNA-binding</keyword>
<dbReference type="PANTHER" id="PTHR33398:SF1">
    <property type="entry name" value="SMALL RIBOSOMAL SUBUNIT PROTEIN BS20C"/>
    <property type="match status" value="1"/>
</dbReference>
<proteinExistence type="inferred from homology"/>
<dbReference type="GO" id="GO:0070181">
    <property type="term" value="F:small ribosomal subunit rRNA binding"/>
    <property type="evidence" value="ECO:0007669"/>
    <property type="project" value="TreeGrafter"/>
</dbReference>
<evidence type="ECO:0000313" key="8">
    <source>
        <dbReference type="EMBL" id="OGZ22367.1"/>
    </source>
</evidence>
<evidence type="ECO:0000256" key="5">
    <source>
        <dbReference type="ARBA" id="ARBA00023274"/>
    </source>
</evidence>
<dbReference type="AlphaFoldDB" id="A0A1G2E935"/>
<dbReference type="EMBL" id="MHMG01000046">
    <property type="protein sequence ID" value="OGZ22367.1"/>
    <property type="molecule type" value="Genomic_DNA"/>
</dbReference>
<keyword evidence="3 7" id="KW-0694">RNA-binding</keyword>
<dbReference type="SUPFAM" id="SSF46992">
    <property type="entry name" value="Ribosomal protein S20"/>
    <property type="match status" value="1"/>
</dbReference>
<name>A0A1G2E935_9BACT</name>
<dbReference type="GO" id="GO:0015935">
    <property type="term" value="C:small ribosomal subunit"/>
    <property type="evidence" value="ECO:0007669"/>
    <property type="project" value="TreeGrafter"/>
</dbReference>
<evidence type="ECO:0000256" key="6">
    <source>
        <dbReference type="ARBA" id="ARBA00035136"/>
    </source>
</evidence>
<gene>
    <name evidence="7" type="primary">rpsT</name>
    <name evidence="8" type="ORF">A3A08_02445</name>
</gene>
<comment type="similarity">
    <text evidence="1 7">Belongs to the bacterial ribosomal protein bS20 family.</text>
</comment>
<evidence type="ECO:0000256" key="4">
    <source>
        <dbReference type="ARBA" id="ARBA00022980"/>
    </source>
</evidence>
<reference evidence="8 9" key="1">
    <citation type="journal article" date="2016" name="Nat. Commun.">
        <title>Thousands of microbial genomes shed light on interconnected biogeochemical processes in an aquifer system.</title>
        <authorList>
            <person name="Anantharaman K."/>
            <person name="Brown C.T."/>
            <person name="Hug L.A."/>
            <person name="Sharon I."/>
            <person name="Castelle C.J."/>
            <person name="Probst A.J."/>
            <person name="Thomas B.C."/>
            <person name="Singh A."/>
            <person name="Wilkins M.J."/>
            <person name="Karaoz U."/>
            <person name="Brodie E.L."/>
            <person name="Williams K.H."/>
            <person name="Hubbard S.S."/>
            <person name="Banfield J.F."/>
        </authorList>
    </citation>
    <scope>NUCLEOTIDE SEQUENCE [LARGE SCALE GENOMIC DNA]</scope>
</reference>
<dbReference type="HAMAP" id="MF_00500">
    <property type="entry name" value="Ribosomal_bS20"/>
    <property type="match status" value="1"/>
</dbReference>
<dbReference type="PANTHER" id="PTHR33398">
    <property type="entry name" value="30S RIBOSOMAL PROTEIN S20"/>
    <property type="match status" value="1"/>
</dbReference>
<protein>
    <recommendedName>
        <fullName evidence="6 7">Small ribosomal subunit protein bS20</fullName>
    </recommendedName>
</protein>